<comment type="caution">
    <text evidence="2">The sequence shown here is derived from an EMBL/GenBank/DDBJ whole genome shotgun (WGS) entry which is preliminary data.</text>
</comment>
<evidence type="ECO:0000313" key="2">
    <source>
        <dbReference type="EMBL" id="KAK7529257.1"/>
    </source>
</evidence>
<dbReference type="RefSeq" id="XP_066649837.1">
    <property type="nucleotide sequence ID" value="XM_066798530.1"/>
</dbReference>
<sequence>MPSYSIIHDLGEVFANQLQNDYDQHLEATFKLHAHDILSATNDQVGERHGRLVARELVSIYNEEVRLSVASGQYPPVLVAQYLVDARGEAPSQSEVAQILEYVDIYRNVDHHSSTAVAQCVDTAVNTQGSLAWSSGKRRYLKNGAAFDTVKDFVVNSRSKLPSVPGNQTHWRAFAKFAFTNNAKTLFEDDSKHRGPMFVMHLVEAICAAYFPEYRIRGSVIYKIWHIQQTWVGERLFNRIGQGNISSGFGLLHRPCPWGVPQRTADILHVHPWEKYTDKAVMTTQLIANYENEKAKAERRGNFQRAQELGARLKNFEERRDRIVASKATSAAPNNQDELFNSH</sequence>
<dbReference type="Proteomes" id="UP001360953">
    <property type="component" value="Unassembled WGS sequence"/>
</dbReference>
<protein>
    <submittedName>
        <fullName evidence="2">Uncharacterized protein</fullName>
    </submittedName>
</protein>
<proteinExistence type="predicted"/>
<feature type="coiled-coil region" evidence="1">
    <location>
        <begin position="280"/>
        <end position="307"/>
    </location>
</feature>
<keyword evidence="3" id="KW-1185">Reference proteome</keyword>
<accession>A0ABR1L1X4</accession>
<gene>
    <name evidence="2" type="ORF">J3D65DRAFT_607938</name>
</gene>
<evidence type="ECO:0000313" key="3">
    <source>
        <dbReference type="Proteomes" id="UP001360953"/>
    </source>
</evidence>
<dbReference type="GeneID" id="92031436"/>
<name>A0ABR1L1X4_9PEZI</name>
<keyword evidence="1" id="KW-0175">Coiled coil</keyword>
<reference evidence="2 3" key="1">
    <citation type="submission" date="2024-04" db="EMBL/GenBank/DDBJ databases">
        <title>Phyllosticta paracitricarpa is synonymous to the EU quarantine fungus P. citricarpa based on phylogenomic analyses.</title>
        <authorList>
            <consortium name="Lawrence Berkeley National Laboratory"/>
            <person name="Van ingen-buijs V.A."/>
            <person name="Van westerhoven A.C."/>
            <person name="Haridas S."/>
            <person name="Skiadas P."/>
            <person name="Martin F."/>
            <person name="Groenewald J.Z."/>
            <person name="Crous P.W."/>
            <person name="Seidl M.F."/>
        </authorList>
    </citation>
    <scope>NUCLEOTIDE SEQUENCE [LARGE SCALE GENOMIC DNA]</scope>
    <source>
        <strain evidence="2 3">CPC 17464</strain>
    </source>
</reference>
<organism evidence="2 3">
    <name type="scientific">Phyllosticta citribraziliensis</name>
    <dbReference type="NCBI Taxonomy" id="989973"/>
    <lineage>
        <taxon>Eukaryota</taxon>
        <taxon>Fungi</taxon>
        <taxon>Dikarya</taxon>
        <taxon>Ascomycota</taxon>
        <taxon>Pezizomycotina</taxon>
        <taxon>Dothideomycetes</taxon>
        <taxon>Dothideomycetes incertae sedis</taxon>
        <taxon>Botryosphaeriales</taxon>
        <taxon>Phyllostictaceae</taxon>
        <taxon>Phyllosticta</taxon>
    </lineage>
</organism>
<evidence type="ECO:0000256" key="1">
    <source>
        <dbReference type="SAM" id="Coils"/>
    </source>
</evidence>
<dbReference type="EMBL" id="JBBPEH010000017">
    <property type="protein sequence ID" value="KAK7529257.1"/>
    <property type="molecule type" value="Genomic_DNA"/>
</dbReference>